<evidence type="ECO:0000256" key="6">
    <source>
        <dbReference type="ARBA" id="ARBA00023237"/>
    </source>
</evidence>
<keyword evidence="10" id="KW-1185">Reference proteome</keyword>
<keyword evidence="2 7" id="KW-0813">Transport</keyword>
<keyword evidence="3 7" id="KW-1134">Transmembrane beta strand</keyword>
<dbReference type="RefSeq" id="WP_145671018.1">
    <property type="nucleotide sequence ID" value="NZ_VIWO01000005.1"/>
</dbReference>
<name>A0A561PP20_9BACT</name>
<evidence type="ECO:0000313" key="9">
    <source>
        <dbReference type="EMBL" id="TWF39838.1"/>
    </source>
</evidence>
<evidence type="ECO:0000256" key="1">
    <source>
        <dbReference type="ARBA" id="ARBA00004571"/>
    </source>
</evidence>
<dbReference type="InterPro" id="IPR039426">
    <property type="entry name" value="TonB-dep_rcpt-like"/>
</dbReference>
<comment type="similarity">
    <text evidence="7">Belongs to the TonB-dependent receptor family.</text>
</comment>
<dbReference type="EMBL" id="VIWO01000005">
    <property type="protein sequence ID" value="TWF39838.1"/>
    <property type="molecule type" value="Genomic_DNA"/>
</dbReference>
<dbReference type="Gene3D" id="2.170.130.10">
    <property type="entry name" value="TonB-dependent receptor, plug domain"/>
    <property type="match status" value="1"/>
</dbReference>
<dbReference type="OrthoDB" id="9768177at2"/>
<dbReference type="InterPro" id="IPR012910">
    <property type="entry name" value="Plug_dom"/>
</dbReference>
<comment type="subcellular location">
    <subcellularLocation>
        <location evidence="1 7">Cell outer membrane</location>
        <topology evidence="1 7">Multi-pass membrane protein</topology>
    </subcellularLocation>
</comment>
<dbReference type="SUPFAM" id="SSF56935">
    <property type="entry name" value="Porins"/>
    <property type="match status" value="1"/>
</dbReference>
<evidence type="ECO:0000256" key="5">
    <source>
        <dbReference type="ARBA" id="ARBA00023136"/>
    </source>
</evidence>
<dbReference type="PROSITE" id="PS52016">
    <property type="entry name" value="TONB_DEPENDENT_REC_3"/>
    <property type="match status" value="1"/>
</dbReference>
<evidence type="ECO:0000259" key="8">
    <source>
        <dbReference type="Pfam" id="PF07715"/>
    </source>
</evidence>
<dbReference type="Pfam" id="PF13715">
    <property type="entry name" value="CarbopepD_reg_2"/>
    <property type="match status" value="1"/>
</dbReference>
<keyword evidence="5 7" id="KW-0472">Membrane</keyword>
<dbReference type="NCBIfam" id="TIGR04056">
    <property type="entry name" value="OMP_RagA_SusC"/>
    <property type="match status" value="1"/>
</dbReference>
<dbReference type="GO" id="GO:0009279">
    <property type="term" value="C:cell outer membrane"/>
    <property type="evidence" value="ECO:0007669"/>
    <property type="project" value="UniProtKB-SubCell"/>
</dbReference>
<dbReference type="InterPro" id="IPR023997">
    <property type="entry name" value="TonB-dep_OMP_SusC/RagA_CS"/>
</dbReference>
<dbReference type="NCBIfam" id="TIGR04057">
    <property type="entry name" value="SusC_RagA_signa"/>
    <property type="match status" value="1"/>
</dbReference>
<evidence type="ECO:0000256" key="7">
    <source>
        <dbReference type="PROSITE-ProRule" id="PRU01360"/>
    </source>
</evidence>
<proteinExistence type="inferred from homology"/>
<dbReference type="Gene3D" id="2.40.170.20">
    <property type="entry name" value="TonB-dependent receptor, beta-barrel domain"/>
    <property type="match status" value="1"/>
</dbReference>
<dbReference type="InterPro" id="IPR008969">
    <property type="entry name" value="CarboxyPept-like_regulatory"/>
</dbReference>
<dbReference type="Pfam" id="PF07715">
    <property type="entry name" value="Plug"/>
    <property type="match status" value="1"/>
</dbReference>
<dbReference type="InterPro" id="IPR037066">
    <property type="entry name" value="Plug_dom_sf"/>
</dbReference>
<dbReference type="AlphaFoldDB" id="A0A561PP20"/>
<gene>
    <name evidence="9" type="ORF">FHW36_105278</name>
</gene>
<dbReference type="InterPro" id="IPR036942">
    <property type="entry name" value="Beta-barrel_TonB_sf"/>
</dbReference>
<feature type="domain" description="TonB-dependent receptor plug" evidence="8">
    <location>
        <begin position="217"/>
        <end position="323"/>
    </location>
</feature>
<dbReference type="FunFam" id="2.170.130.10:FF:000008">
    <property type="entry name" value="SusC/RagA family TonB-linked outer membrane protein"/>
    <property type="match status" value="1"/>
</dbReference>
<organism evidence="9 10">
    <name type="scientific">Chitinophaga polysaccharea</name>
    <dbReference type="NCBI Taxonomy" id="1293035"/>
    <lineage>
        <taxon>Bacteria</taxon>
        <taxon>Pseudomonadati</taxon>
        <taxon>Bacteroidota</taxon>
        <taxon>Chitinophagia</taxon>
        <taxon>Chitinophagales</taxon>
        <taxon>Chitinophagaceae</taxon>
        <taxon>Chitinophaga</taxon>
    </lineage>
</organism>
<comment type="caution">
    <text evidence="9">The sequence shown here is derived from an EMBL/GenBank/DDBJ whole genome shotgun (WGS) entry which is preliminary data.</text>
</comment>
<dbReference type="Gene3D" id="2.60.40.1120">
    <property type="entry name" value="Carboxypeptidase-like, regulatory domain"/>
    <property type="match status" value="1"/>
</dbReference>
<evidence type="ECO:0000256" key="4">
    <source>
        <dbReference type="ARBA" id="ARBA00022692"/>
    </source>
</evidence>
<keyword evidence="4 7" id="KW-0812">Transmembrane</keyword>
<protein>
    <submittedName>
        <fullName evidence="9">TonB-linked SusC/RagA family outer membrane protein</fullName>
    </submittedName>
</protein>
<dbReference type="InterPro" id="IPR023996">
    <property type="entry name" value="TonB-dep_OMP_SusC/RagA"/>
</dbReference>
<dbReference type="SUPFAM" id="SSF49464">
    <property type="entry name" value="Carboxypeptidase regulatory domain-like"/>
    <property type="match status" value="1"/>
</dbReference>
<keyword evidence="6 7" id="KW-0998">Cell outer membrane</keyword>
<sequence>MKKRRFGRASYALRQTLKLFLIMKLCFVVVLISCLHASATVFSQEKFTLSFVKTDADKIFEKIQQESNYRFFYNYNTIRQLGKINLQVKNARLSEIMSRVLDSAFVYKIIDNNLVVIAPRNEASTTEKITGRVEDAKGHPLIGVSVKVKGASTGAVTGADGNFSVMAPAGATLVFTYMGYEPKEATAVPNQPLYIVLEESTSGLNEIVVVGYGTQRKKDVTGAISSVSSADLRNVPVRNAGEALQGKATGVTVVQSSGSPGSAPVVRIRGIGSITGSNSPLYIVDGLPQTDIGWLNPNDIESMDILKDASTSAIYGARASNGVAIITTRKGSRTEQKMHVTFDSYTGVQSAWKRPHMLNAAEFIEYKQRAATAGNSPMPTSLNTPEKKAEVLKFVAENTGSPNGTDWWQEIIQDNAPMQSYNVGLTGAGKNIVYATSAGYMKQEGIVKGSDYERISWRTNVGADISPRVKLTTNVGLIYESRRNVDENNPFTGTIFSAMTADPITPVYRNQLKNVPAFFSSIMDGYEANNPYSQYAGILYSNKPNPVGQVERMQQSVWEGIAVKGGAALDVKIIDPLMFRSNFGLDLGRGISKGFTPSFFLNAFDYSTYNTISNNSSWSNYFVWENTLNFDKTFGNHHITALAGISAELTKGLSYAASKQGIVNNDYDMRIIDVATLNPNASGYTYSSAMQSFFGRINYVYADRYILAANVRRDGTSNFGEGYRWGTFPSASAAWRFTEENFVKNAGISWLSSGKLRASYGSIGNQYTGTGSGLYLSTYGNTYQRYIFGNTSTGYLGAERKTMANPSLQWETSNQADVALELQLFNSELDVTVDYFNKRVNNMLVVVPLPATMAYPVDIPFWKNAGSMVNKGWELSIGHHHTFGDFSYNVRANISTFKNEVLTMGGGEPVYSTAHLGEVISKTEEGKPVGYYFGWKTDGIFQTQEEVDKSPQKGVSSPGDLRFKDINGYDANGKVVPGPDGKLDAADRTMIGNPWPDFVYGLSINLNFKRFDLSMFWQGSQGNDVMNILRYDTEAGTGWYNAPKGFLEKSWNGPGSTNKYYKISSVAALNNSVSDYFVEDGSYLRLKNIQLGYNFPAKWLERARIPQLRLYVGAQNLFTFTKYSGLDPEMGSSDPKLMGIDQGYFPQARTYMIGLNAKF</sequence>
<dbReference type="Proteomes" id="UP000320811">
    <property type="component" value="Unassembled WGS sequence"/>
</dbReference>
<evidence type="ECO:0000256" key="3">
    <source>
        <dbReference type="ARBA" id="ARBA00022452"/>
    </source>
</evidence>
<evidence type="ECO:0000313" key="10">
    <source>
        <dbReference type="Proteomes" id="UP000320811"/>
    </source>
</evidence>
<reference evidence="9 10" key="1">
    <citation type="submission" date="2019-06" db="EMBL/GenBank/DDBJ databases">
        <title>Sorghum-associated microbial communities from plants grown in Nebraska, USA.</title>
        <authorList>
            <person name="Schachtman D."/>
        </authorList>
    </citation>
    <scope>NUCLEOTIDE SEQUENCE [LARGE SCALE GENOMIC DNA]</scope>
    <source>
        <strain evidence="9 10">1209</strain>
    </source>
</reference>
<accession>A0A561PP20</accession>
<evidence type="ECO:0000256" key="2">
    <source>
        <dbReference type="ARBA" id="ARBA00022448"/>
    </source>
</evidence>